<reference evidence="1 2" key="1">
    <citation type="submission" date="2019-08" db="EMBL/GenBank/DDBJ databases">
        <title>Whole genome of Aphis craccivora.</title>
        <authorList>
            <person name="Voronova N.V."/>
            <person name="Shulinski R.S."/>
            <person name="Bandarenka Y.V."/>
            <person name="Zhorov D.G."/>
            <person name="Warner D."/>
        </authorList>
    </citation>
    <scope>NUCLEOTIDE SEQUENCE [LARGE SCALE GENOMIC DNA]</scope>
    <source>
        <strain evidence="1">180601</strain>
        <tissue evidence="1">Whole Body</tissue>
    </source>
</reference>
<accession>A0A6G0Y6J6</accession>
<proteinExistence type="predicted"/>
<name>A0A6G0Y6J6_APHCR</name>
<evidence type="ECO:0000313" key="2">
    <source>
        <dbReference type="Proteomes" id="UP000478052"/>
    </source>
</evidence>
<sequence>MFRHINCPLPDQSLRPEAVTGGGGGRLSCVESTDRDDDDNEIILSLLSVGSVECRIRSSLSPPPNRDHTLTDAHFINFFSPRSLISIRSLRIPFFLPFAVFVQGRQFYVFPSAALIDIRSCRRRFPRPSHGVVILAARSANRNPIEMASAAAAAAYNQNRRVPPTMQIQK</sequence>
<dbReference type="Proteomes" id="UP000478052">
    <property type="component" value="Unassembled WGS sequence"/>
</dbReference>
<keyword evidence="2" id="KW-1185">Reference proteome</keyword>
<dbReference type="AlphaFoldDB" id="A0A6G0Y6J6"/>
<comment type="caution">
    <text evidence="1">The sequence shown here is derived from an EMBL/GenBank/DDBJ whole genome shotgun (WGS) entry which is preliminary data.</text>
</comment>
<protein>
    <submittedName>
        <fullName evidence="1">Calcium-responsive transactivator</fullName>
    </submittedName>
</protein>
<organism evidence="1 2">
    <name type="scientific">Aphis craccivora</name>
    <name type="common">Cowpea aphid</name>
    <dbReference type="NCBI Taxonomy" id="307492"/>
    <lineage>
        <taxon>Eukaryota</taxon>
        <taxon>Metazoa</taxon>
        <taxon>Ecdysozoa</taxon>
        <taxon>Arthropoda</taxon>
        <taxon>Hexapoda</taxon>
        <taxon>Insecta</taxon>
        <taxon>Pterygota</taxon>
        <taxon>Neoptera</taxon>
        <taxon>Paraneoptera</taxon>
        <taxon>Hemiptera</taxon>
        <taxon>Sternorrhyncha</taxon>
        <taxon>Aphidomorpha</taxon>
        <taxon>Aphidoidea</taxon>
        <taxon>Aphididae</taxon>
        <taxon>Aphidini</taxon>
        <taxon>Aphis</taxon>
        <taxon>Aphis</taxon>
    </lineage>
</organism>
<feature type="non-terminal residue" evidence="1">
    <location>
        <position position="170"/>
    </location>
</feature>
<evidence type="ECO:0000313" key="1">
    <source>
        <dbReference type="EMBL" id="KAF0749897.1"/>
    </source>
</evidence>
<gene>
    <name evidence="1" type="ORF">FWK35_00025866</name>
</gene>
<dbReference type="EMBL" id="VUJU01005931">
    <property type="protein sequence ID" value="KAF0749897.1"/>
    <property type="molecule type" value="Genomic_DNA"/>
</dbReference>